<dbReference type="PANTHER" id="PTHR42904">
    <property type="entry name" value="NUDIX HYDROLASE, NUDC SUBFAMILY"/>
    <property type="match status" value="1"/>
</dbReference>
<dbReference type="NCBIfam" id="NF001299">
    <property type="entry name" value="PRK00241.1"/>
    <property type="match status" value="1"/>
</dbReference>
<dbReference type="PROSITE" id="PS51462">
    <property type="entry name" value="NUDIX"/>
    <property type="match status" value="1"/>
</dbReference>
<dbReference type="InterPro" id="IPR000086">
    <property type="entry name" value="NUDIX_hydrolase_dom"/>
</dbReference>
<dbReference type="InterPro" id="IPR020084">
    <property type="entry name" value="NUDIX_hydrolase_CS"/>
</dbReference>
<gene>
    <name evidence="12" type="primary">nudC</name>
    <name evidence="12" type="ORF">GLP40_07775</name>
</gene>
<dbReference type="PANTHER" id="PTHR42904:SF6">
    <property type="entry name" value="NAD-CAPPED RNA HYDROLASE NUDT12"/>
    <property type="match status" value="1"/>
</dbReference>
<dbReference type="InterPro" id="IPR050241">
    <property type="entry name" value="NAD-cap_RNA_hydrolase_NudC"/>
</dbReference>
<keyword evidence="5" id="KW-0479">Metal-binding</keyword>
<dbReference type="SUPFAM" id="SSF55811">
    <property type="entry name" value="Nudix"/>
    <property type="match status" value="1"/>
</dbReference>
<dbReference type="GO" id="GO:0019677">
    <property type="term" value="P:NAD+ catabolic process"/>
    <property type="evidence" value="ECO:0007669"/>
    <property type="project" value="TreeGrafter"/>
</dbReference>
<dbReference type="Pfam" id="PF00293">
    <property type="entry name" value="NUDIX"/>
    <property type="match status" value="1"/>
</dbReference>
<comment type="cofactor">
    <cofactor evidence="2">
        <name>Zn(2+)</name>
        <dbReference type="ChEBI" id="CHEBI:29105"/>
    </cofactor>
</comment>
<dbReference type="GO" id="GO:0046872">
    <property type="term" value="F:metal ion binding"/>
    <property type="evidence" value="ECO:0007669"/>
    <property type="project" value="UniProtKB-KW"/>
</dbReference>
<name>A0A6I3KRX2_9NOCA</name>
<dbReference type="InterPro" id="IPR049734">
    <property type="entry name" value="NudC-like_C"/>
</dbReference>
<comment type="similarity">
    <text evidence="3">Belongs to the Nudix hydrolase family. NudC subfamily.</text>
</comment>
<dbReference type="EC" id="3.6.1.22" evidence="4"/>
<sequence length="306" mass="32986">MSGFQLNAVPVLSRTSLDRAEHLRSDEQALKEGWAQAKLLRMNKRGQVRIDNGTVVLEAALTIAPERAPEAVFLGVDGETHLWAVRDDTIEGTLADLRAYGSTLELDDFGTGLLSTAIALLNWHDKAAFSAVDGSPTTSANGGWSRISEAGHEDFPRTDPAVICLIHDGGDRVLLARQHTWPQGLFSLLAGFVEAGESLERCVEREIKEEVGVDVREIRYLGSQPWPFPRSLMLGFAAVADPDQPLAFHDGEIAEAHWFTRGEVRDALAAGAWGSPTGATGGEAKLLLPGSISIARTIVESWAAEG</sequence>
<dbReference type="PROSITE" id="PS00893">
    <property type="entry name" value="NUDIX_BOX"/>
    <property type="match status" value="1"/>
</dbReference>
<dbReference type="GO" id="GO:0035529">
    <property type="term" value="F:NADH pyrophosphatase activity"/>
    <property type="evidence" value="ECO:0007669"/>
    <property type="project" value="TreeGrafter"/>
</dbReference>
<keyword evidence="6 12" id="KW-0378">Hydrolase</keyword>
<evidence type="ECO:0000256" key="10">
    <source>
        <dbReference type="ARBA" id="ARBA00023679"/>
    </source>
</evidence>
<dbReference type="AlphaFoldDB" id="A0A6I3KRX2"/>
<dbReference type="Gene3D" id="3.90.79.20">
    <property type="match status" value="1"/>
</dbReference>
<evidence type="ECO:0000313" key="12">
    <source>
        <dbReference type="EMBL" id="MTE12672.1"/>
    </source>
</evidence>
<evidence type="ECO:0000256" key="3">
    <source>
        <dbReference type="ARBA" id="ARBA00009595"/>
    </source>
</evidence>
<keyword evidence="7" id="KW-0460">Magnesium</keyword>
<organism evidence="12 13">
    <name type="scientific">Nocardia aurantiaca</name>
    <dbReference type="NCBI Taxonomy" id="2675850"/>
    <lineage>
        <taxon>Bacteria</taxon>
        <taxon>Bacillati</taxon>
        <taxon>Actinomycetota</taxon>
        <taxon>Actinomycetes</taxon>
        <taxon>Mycobacteriales</taxon>
        <taxon>Nocardiaceae</taxon>
        <taxon>Nocardia</taxon>
    </lineage>
</organism>
<dbReference type="GO" id="GO:0005829">
    <property type="term" value="C:cytosol"/>
    <property type="evidence" value="ECO:0007669"/>
    <property type="project" value="TreeGrafter"/>
</dbReference>
<keyword evidence="8" id="KW-0520">NAD</keyword>
<evidence type="ECO:0000259" key="11">
    <source>
        <dbReference type="PROSITE" id="PS51462"/>
    </source>
</evidence>
<dbReference type="EMBL" id="WMBB01000003">
    <property type="protein sequence ID" value="MTE12672.1"/>
    <property type="molecule type" value="Genomic_DNA"/>
</dbReference>
<dbReference type="FunFam" id="3.90.79.10:FF:000048">
    <property type="entry name" value="NADH pyrophosphatase"/>
    <property type="match status" value="1"/>
</dbReference>
<reference evidence="12 13" key="1">
    <citation type="submission" date="2019-11" db="EMBL/GenBank/DDBJ databases">
        <title>Nocardia sp. nov. CT2-14 isolated from soil.</title>
        <authorList>
            <person name="Kanchanasin P."/>
            <person name="Tanasupawat S."/>
            <person name="Yuki M."/>
            <person name="Kudo T."/>
        </authorList>
    </citation>
    <scope>NUCLEOTIDE SEQUENCE [LARGE SCALE GENOMIC DNA]</scope>
    <source>
        <strain evidence="12 13">CT2-14</strain>
    </source>
</reference>
<dbReference type="RefSeq" id="WP_328289837.1">
    <property type="nucleotide sequence ID" value="NZ_WMBB01000003.1"/>
</dbReference>
<protein>
    <recommendedName>
        <fullName evidence="4">NAD(+) diphosphatase</fullName>
        <ecNumber evidence="4">3.6.1.22</ecNumber>
    </recommendedName>
</protein>
<accession>A0A6I3KRX2</accession>
<comment type="cofactor">
    <cofactor evidence="1">
        <name>Mg(2+)</name>
        <dbReference type="ChEBI" id="CHEBI:18420"/>
    </cofactor>
</comment>
<evidence type="ECO:0000256" key="1">
    <source>
        <dbReference type="ARBA" id="ARBA00001946"/>
    </source>
</evidence>
<comment type="catalytic activity">
    <reaction evidence="10">
        <text>a 5'-end NAD(+)-phospho-ribonucleoside in mRNA + H2O = a 5'-end phospho-adenosine-phospho-ribonucleoside in mRNA + beta-nicotinamide D-ribonucleotide + 2 H(+)</text>
        <dbReference type="Rhea" id="RHEA:60876"/>
        <dbReference type="Rhea" id="RHEA-COMP:15698"/>
        <dbReference type="Rhea" id="RHEA-COMP:15719"/>
        <dbReference type="ChEBI" id="CHEBI:14649"/>
        <dbReference type="ChEBI" id="CHEBI:15377"/>
        <dbReference type="ChEBI" id="CHEBI:15378"/>
        <dbReference type="ChEBI" id="CHEBI:144029"/>
        <dbReference type="ChEBI" id="CHEBI:144051"/>
    </reaction>
    <physiologicalReaction direction="left-to-right" evidence="10">
        <dbReference type="Rhea" id="RHEA:60877"/>
    </physiologicalReaction>
</comment>
<dbReference type="Gene3D" id="3.90.79.10">
    <property type="entry name" value="Nucleoside Triphosphate Pyrophosphohydrolase"/>
    <property type="match status" value="1"/>
</dbReference>
<feature type="domain" description="Nudix hydrolase" evidence="11">
    <location>
        <begin position="156"/>
        <end position="281"/>
    </location>
</feature>
<dbReference type="GO" id="GO:0006742">
    <property type="term" value="P:NADP+ catabolic process"/>
    <property type="evidence" value="ECO:0007669"/>
    <property type="project" value="TreeGrafter"/>
</dbReference>
<evidence type="ECO:0000256" key="9">
    <source>
        <dbReference type="ARBA" id="ARBA00023211"/>
    </source>
</evidence>
<comment type="caution">
    <text evidence="12">The sequence shown here is derived from an EMBL/GenBank/DDBJ whole genome shotgun (WGS) entry which is preliminary data.</text>
</comment>
<evidence type="ECO:0000256" key="4">
    <source>
        <dbReference type="ARBA" id="ARBA00012381"/>
    </source>
</evidence>
<evidence type="ECO:0000256" key="5">
    <source>
        <dbReference type="ARBA" id="ARBA00022723"/>
    </source>
</evidence>
<dbReference type="Proteomes" id="UP000432464">
    <property type="component" value="Unassembled WGS sequence"/>
</dbReference>
<evidence type="ECO:0000313" key="13">
    <source>
        <dbReference type="Proteomes" id="UP000432464"/>
    </source>
</evidence>
<evidence type="ECO:0000256" key="8">
    <source>
        <dbReference type="ARBA" id="ARBA00023027"/>
    </source>
</evidence>
<evidence type="ECO:0000256" key="7">
    <source>
        <dbReference type="ARBA" id="ARBA00022842"/>
    </source>
</evidence>
<evidence type="ECO:0000256" key="6">
    <source>
        <dbReference type="ARBA" id="ARBA00022801"/>
    </source>
</evidence>
<dbReference type="CDD" id="cd03429">
    <property type="entry name" value="NUDIX_NADH_pyrophosphatase_Nudt13"/>
    <property type="match status" value="1"/>
</dbReference>
<dbReference type="InterPro" id="IPR015797">
    <property type="entry name" value="NUDIX_hydrolase-like_dom_sf"/>
</dbReference>
<proteinExistence type="inferred from homology"/>
<evidence type="ECO:0000256" key="2">
    <source>
        <dbReference type="ARBA" id="ARBA00001947"/>
    </source>
</evidence>
<keyword evidence="9" id="KW-0464">Manganese</keyword>
<keyword evidence="13" id="KW-1185">Reference proteome</keyword>